<accession>A0A8D8NUC5</accession>
<name>A0A8D8NUC5_CULPI</name>
<sequence length="118" mass="14006">MQSSHYSRCKLNWSLTSTKLWRPSTKSRRATRKAIRRCTLSTNRSMVFPRNRTRTTGKPLAIKRSKLKEMRRTLSRFWIRSSQICRRVCIRPNSCPRISIVQTRTFSRCPTKLSSTRK</sequence>
<dbReference type="EMBL" id="HBUE01193131">
    <property type="protein sequence ID" value="CAG6526144.1"/>
    <property type="molecule type" value="Transcribed_RNA"/>
</dbReference>
<dbReference type="EMBL" id="HBUE01299083">
    <property type="protein sequence ID" value="CAG6577854.1"/>
    <property type="molecule type" value="Transcribed_RNA"/>
</dbReference>
<evidence type="ECO:0000313" key="1">
    <source>
        <dbReference type="EMBL" id="CAG6577854.1"/>
    </source>
</evidence>
<reference evidence="1" key="1">
    <citation type="submission" date="2021-05" db="EMBL/GenBank/DDBJ databases">
        <authorList>
            <person name="Alioto T."/>
            <person name="Alioto T."/>
            <person name="Gomez Garrido J."/>
        </authorList>
    </citation>
    <scope>NUCLEOTIDE SEQUENCE</scope>
</reference>
<proteinExistence type="predicted"/>
<protein>
    <submittedName>
        <fullName evidence="1">(northern house mosquito) hypothetical protein</fullName>
    </submittedName>
</protein>
<organism evidence="1">
    <name type="scientific">Culex pipiens</name>
    <name type="common">House mosquito</name>
    <dbReference type="NCBI Taxonomy" id="7175"/>
    <lineage>
        <taxon>Eukaryota</taxon>
        <taxon>Metazoa</taxon>
        <taxon>Ecdysozoa</taxon>
        <taxon>Arthropoda</taxon>
        <taxon>Hexapoda</taxon>
        <taxon>Insecta</taxon>
        <taxon>Pterygota</taxon>
        <taxon>Neoptera</taxon>
        <taxon>Endopterygota</taxon>
        <taxon>Diptera</taxon>
        <taxon>Nematocera</taxon>
        <taxon>Culicoidea</taxon>
        <taxon>Culicidae</taxon>
        <taxon>Culicinae</taxon>
        <taxon>Culicini</taxon>
        <taxon>Culex</taxon>
        <taxon>Culex</taxon>
    </lineage>
</organism>
<dbReference type="AlphaFoldDB" id="A0A8D8NUC5"/>